<dbReference type="Pfam" id="PF13966">
    <property type="entry name" value="zf-RVT"/>
    <property type="match status" value="1"/>
</dbReference>
<sequence>MFLKQEQKKGISYTWRNVLKGLHLLKEGLIWRIGDGNQVNIWVDPWIPRGETRRVITPRNGSLLHKVAELIDPITGSWDCRLVRDTFLQEDADCILAIPIQEGMEDTLAWHGDPKGNFSVKSAYALASRRRDHHNNADASSSISGRGENVWKSIWNVNVTNKIKMFLWRLAHNSHPVRVNIARRGIKIETLCPMCFRLDEDGGHLFLKCKKVKQVWRCLCLEDTRTLLASKASALEVIESILTLREETKIKVVLLLWCWWSARNKTIQGERCGSTEEVCNTVAYHLMNMEKLQIGKSARAPPMNLKWQPPPAGFYKINCDGSYRAKSGLGSWGCIIRGHDGGFLAAGAGALTGISSALHAESVACMKGLELAVFLGMQNVMIETDAAILKTALTSQEYDLSALGVVFKEIRSRMFSEFACCIVSKCQRTCNLVADCLAAHGANSGDVDSSLWLDHAPDFICNLVSGDVPGAA</sequence>
<dbReference type="InterPro" id="IPR052929">
    <property type="entry name" value="RNase_H-like_EbsB-rel"/>
</dbReference>
<dbReference type="Gene3D" id="3.30.420.10">
    <property type="entry name" value="Ribonuclease H-like superfamily/Ribonuclease H"/>
    <property type="match status" value="1"/>
</dbReference>
<dbReference type="AlphaFoldDB" id="I6M4U0"/>
<evidence type="ECO:0000313" key="3">
    <source>
        <dbReference type="EMBL" id="AEJ07916.1"/>
    </source>
</evidence>
<dbReference type="GO" id="GO:0004523">
    <property type="term" value="F:RNA-DNA hybrid ribonuclease activity"/>
    <property type="evidence" value="ECO:0007669"/>
    <property type="project" value="InterPro"/>
</dbReference>
<feature type="domain" description="RNase H type-1" evidence="1">
    <location>
        <begin position="318"/>
        <end position="440"/>
    </location>
</feature>
<protein>
    <submittedName>
        <fullName evidence="3">Putative ZmL1 non-LTR retrotransposon protein</fullName>
    </submittedName>
</protein>
<proteinExistence type="predicted"/>
<dbReference type="InterPro" id="IPR026960">
    <property type="entry name" value="RVT-Znf"/>
</dbReference>
<name>I6M4U0_MAIZE</name>
<evidence type="ECO:0000259" key="1">
    <source>
        <dbReference type="Pfam" id="PF13456"/>
    </source>
</evidence>
<dbReference type="InterPro" id="IPR036397">
    <property type="entry name" value="RNaseH_sf"/>
</dbReference>
<dbReference type="EMBL" id="HM596857">
    <property type="protein sequence ID" value="AEJ07916.1"/>
    <property type="molecule type" value="Genomic_DNA"/>
</dbReference>
<dbReference type="InterPro" id="IPR044730">
    <property type="entry name" value="RNase_H-like_dom_plant"/>
</dbReference>
<accession>I6M4U0</accession>
<reference evidence="3" key="1">
    <citation type="journal article" date="2012" name="Plant J.">
        <title>Dynamic evolution of bz orthologous regions in the Andropogoneae and other grasses.</title>
        <authorList>
            <person name="Wang Q."/>
            <person name="Dooner H.K."/>
        </authorList>
    </citation>
    <scope>NUCLEOTIDE SEQUENCE</scope>
</reference>
<feature type="domain" description="Reverse transcriptase zinc-binding" evidence="2">
    <location>
        <begin position="118"/>
        <end position="216"/>
    </location>
</feature>
<evidence type="ECO:0000259" key="2">
    <source>
        <dbReference type="Pfam" id="PF13966"/>
    </source>
</evidence>
<dbReference type="InterPro" id="IPR012337">
    <property type="entry name" value="RNaseH-like_sf"/>
</dbReference>
<dbReference type="CDD" id="cd06222">
    <property type="entry name" value="RNase_H_like"/>
    <property type="match status" value="1"/>
</dbReference>
<dbReference type="SUPFAM" id="SSF53098">
    <property type="entry name" value="Ribonuclease H-like"/>
    <property type="match status" value="1"/>
</dbReference>
<dbReference type="GO" id="GO:0003676">
    <property type="term" value="F:nucleic acid binding"/>
    <property type="evidence" value="ECO:0007669"/>
    <property type="project" value="InterPro"/>
</dbReference>
<dbReference type="PANTHER" id="PTHR47074:SF43">
    <property type="entry name" value="RNASE H TYPE-1 DOMAIN-CONTAINING PROTEIN"/>
    <property type="match status" value="1"/>
</dbReference>
<dbReference type="InterPro" id="IPR002156">
    <property type="entry name" value="RNaseH_domain"/>
</dbReference>
<dbReference type="Pfam" id="PF13456">
    <property type="entry name" value="RVT_3"/>
    <property type="match status" value="1"/>
</dbReference>
<organism evidence="3">
    <name type="scientific">Zea mays</name>
    <name type="common">Maize</name>
    <dbReference type="NCBI Taxonomy" id="4577"/>
    <lineage>
        <taxon>Eukaryota</taxon>
        <taxon>Viridiplantae</taxon>
        <taxon>Streptophyta</taxon>
        <taxon>Embryophyta</taxon>
        <taxon>Tracheophyta</taxon>
        <taxon>Spermatophyta</taxon>
        <taxon>Magnoliopsida</taxon>
        <taxon>Liliopsida</taxon>
        <taxon>Poales</taxon>
        <taxon>Poaceae</taxon>
        <taxon>PACMAD clade</taxon>
        <taxon>Panicoideae</taxon>
        <taxon>Andropogonodae</taxon>
        <taxon>Andropogoneae</taxon>
        <taxon>Tripsacinae</taxon>
        <taxon>Zea</taxon>
    </lineage>
</organism>
<dbReference type="PANTHER" id="PTHR47074">
    <property type="entry name" value="BNAC02G40300D PROTEIN"/>
    <property type="match status" value="1"/>
</dbReference>